<name>A0A5J9T048_9POAL</name>
<proteinExistence type="predicted"/>
<dbReference type="InterPro" id="IPR043452">
    <property type="entry name" value="BZIP46-like"/>
</dbReference>
<keyword evidence="5" id="KW-0804">Transcription</keyword>
<reference evidence="10 11" key="1">
    <citation type="journal article" date="2019" name="Sci. Rep.">
        <title>A high-quality genome of Eragrostis curvula grass provides insights into Poaceae evolution and supports new strategies to enhance forage quality.</title>
        <authorList>
            <person name="Carballo J."/>
            <person name="Santos B.A.C.M."/>
            <person name="Zappacosta D."/>
            <person name="Garbus I."/>
            <person name="Selva J.P."/>
            <person name="Gallo C.A."/>
            <person name="Diaz A."/>
            <person name="Albertini E."/>
            <person name="Caccamo M."/>
            <person name="Echenique V."/>
        </authorList>
    </citation>
    <scope>NUCLEOTIDE SEQUENCE [LARGE SCALE GENOMIC DNA]</scope>
    <source>
        <strain evidence="11">cv. Victoria</strain>
        <tissue evidence="10">Leaf</tissue>
    </source>
</reference>
<keyword evidence="2" id="KW-0938">Abscisic acid signaling pathway</keyword>
<feature type="coiled-coil region" evidence="7">
    <location>
        <begin position="97"/>
        <end position="127"/>
    </location>
</feature>
<dbReference type="GO" id="GO:0003700">
    <property type="term" value="F:DNA-binding transcription factor activity"/>
    <property type="evidence" value="ECO:0007669"/>
    <property type="project" value="InterPro"/>
</dbReference>
<dbReference type="Proteomes" id="UP000324897">
    <property type="component" value="Unassembled WGS sequence"/>
</dbReference>
<evidence type="ECO:0000256" key="5">
    <source>
        <dbReference type="ARBA" id="ARBA00023163"/>
    </source>
</evidence>
<dbReference type="Gene3D" id="1.20.5.170">
    <property type="match status" value="1"/>
</dbReference>
<comment type="caution">
    <text evidence="10">The sequence shown here is derived from an EMBL/GenBank/DDBJ whole genome shotgun (WGS) entry which is preliminary data.</text>
</comment>
<dbReference type="OrthoDB" id="696219at2759"/>
<feature type="non-terminal residue" evidence="10">
    <location>
        <position position="1"/>
    </location>
</feature>
<keyword evidence="7" id="KW-0175">Coiled coil</keyword>
<keyword evidence="4" id="KW-0238">DNA-binding</keyword>
<dbReference type="PROSITE" id="PS50217">
    <property type="entry name" value="BZIP"/>
    <property type="match status" value="1"/>
</dbReference>
<gene>
    <name evidence="10" type="ORF">EJB05_47727</name>
</gene>
<dbReference type="EMBL" id="RWGY01000051">
    <property type="protein sequence ID" value="TVU04607.1"/>
    <property type="molecule type" value="Genomic_DNA"/>
</dbReference>
<evidence type="ECO:0000256" key="7">
    <source>
        <dbReference type="SAM" id="Coils"/>
    </source>
</evidence>
<dbReference type="PANTHER" id="PTHR22952">
    <property type="entry name" value="CAMP-RESPONSE ELEMENT BINDING PROTEIN-RELATED"/>
    <property type="match status" value="1"/>
</dbReference>
<protein>
    <recommendedName>
        <fullName evidence="9">BZIP domain-containing protein</fullName>
    </recommendedName>
</protein>
<dbReference type="SMART" id="SM00338">
    <property type="entry name" value="BRLZ"/>
    <property type="match status" value="1"/>
</dbReference>
<evidence type="ECO:0000313" key="10">
    <source>
        <dbReference type="EMBL" id="TVU04607.1"/>
    </source>
</evidence>
<evidence type="ECO:0000256" key="1">
    <source>
        <dbReference type="ARBA" id="ARBA00004123"/>
    </source>
</evidence>
<dbReference type="GO" id="GO:0045893">
    <property type="term" value="P:positive regulation of DNA-templated transcription"/>
    <property type="evidence" value="ECO:0007669"/>
    <property type="project" value="InterPro"/>
</dbReference>
<dbReference type="InterPro" id="IPR046347">
    <property type="entry name" value="bZIP_sf"/>
</dbReference>
<evidence type="ECO:0000256" key="8">
    <source>
        <dbReference type="SAM" id="MobiDB-lite"/>
    </source>
</evidence>
<evidence type="ECO:0000256" key="3">
    <source>
        <dbReference type="ARBA" id="ARBA00023015"/>
    </source>
</evidence>
<sequence length="148" mass="16169">MDMEPQHQLVSANKKRKSNGDASAAAACLCPAASAADLVAQPASSSARHALEQELLSRADLLQLPAAGGVVGDRRRERRMKNRASAERSRARRHAYVNELEAEVRVLRTENEQLKSLCDQLKEAAEVDVPVKKKTAVPKLQRTSSSPF</sequence>
<keyword evidence="3" id="KW-0805">Transcription regulation</keyword>
<dbReference type="PANTHER" id="PTHR22952:SF475">
    <property type="entry name" value="OS08G0549600 PROTEIN"/>
    <property type="match status" value="1"/>
</dbReference>
<evidence type="ECO:0000256" key="4">
    <source>
        <dbReference type="ARBA" id="ARBA00023125"/>
    </source>
</evidence>
<dbReference type="GO" id="GO:0009738">
    <property type="term" value="P:abscisic acid-activated signaling pathway"/>
    <property type="evidence" value="ECO:0007669"/>
    <property type="project" value="UniProtKB-KW"/>
</dbReference>
<evidence type="ECO:0000259" key="9">
    <source>
        <dbReference type="PROSITE" id="PS50217"/>
    </source>
</evidence>
<dbReference type="GO" id="GO:0005634">
    <property type="term" value="C:nucleus"/>
    <property type="evidence" value="ECO:0007669"/>
    <property type="project" value="UniProtKB-SubCell"/>
</dbReference>
<dbReference type="Pfam" id="PF00170">
    <property type="entry name" value="bZIP_1"/>
    <property type="match status" value="1"/>
</dbReference>
<dbReference type="PROSITE" id="PS00036">
    <property type="entry name" value="BZIP_BASIC"/>
    <property type="match status" value="1"/>
</dbReference>
<evidence type="ECO:0000313" key="11">
    <source>
        <dbReference type="Proteomes" id="UP000324897"/>
    </source>
</evidence>
<comment type="subcellular location">
    <subcellularLocation>
        <location evidence="1">Nucleus</location>
    </subcellularLocation>
</comment>
<feature type="region of interest" description="Disordered" evidence="8">
    <location>
        <begin position="1"/>
        <end position="23"/>
    </location>
</feature>
<evidence type="ECO:0000256" key="2">
    <source>
        <dbReference type="ARBA" id="ARBA00022682"/>
    </source>
</evidence>
<keyword evidence="6" id="KW-0539">Nucleus</keyword>
<dbReference type="SUPFAM" id="SSF57959">
    <property type="entry name" value="Leucine zipper domain"/>
    <property type="match status" value="1"/>
</dbReference>
<dbReference type="AlphaFoldDB" id="A0A5J9T048"/>
<organism evidence="10 11">
    <name type="scientific">Eragrostis curvula</name>
    <name type="common">weeping love grass</name>
    <dbReference type="NCBI Taxonomy" id="38414"/>
    <lineage>
        <taxon>Eukaryota</taxon>
        <taxon>Viridiplantae</taxon>
        <taxon>Streptophyta</taxon>
        <taxon>Embryophyta</taxon>
        <taxon>Tracheophyta</taxon>
        <taxon>Spermatophyta</taxon>
        <taxon>Magnoliopsida</taxon>
        <taxon>Liliopsida</taxon>
        <taxon>Poales</taxon>
        <taxon>Poaceae</taxon>
        <taxon>PACMAD clade</taxon>
        <taxon>Chloridoideae</taxon>
        <taxon>Eragrostideae</taxon>
        <taxon>Eragrostidinae</taxon>
        <taxon>Eragrostis</taxon>
    </lineage>
</organism>
<dbReference type="Gramene" id="TVU04607">
    <property type="protein sequence ID" value="TVU04607"/>
    <property type="gene ID" value="EJB05_47727"/>
</dbReference>
<feature type="domain" description="BZIP" evidence="9">
    <location>
        <begin position="72"/>
        <end position="123"/>
    </location>
</feature>
<keyword evidence="11" id="KW-1185">Reference proteome</keyword>
<accession>A0A5J9T048</accession>
<dbReference type="InterPro" id="IPR004827">
    <property type="entry name" value="bZIP"/>
</dbReference>
<dbReference type="GO" id="GO:0003677">
    <property type="term" value="F:DNA binding"/>
    <property type="evidence" value="ECO:0007669"/>
    <property type="project" value="UniProtKB-KW"/>
</dbReference>
<evidence type="ECO:0000256" key="6">
    <source>
        <dbReference type="ARBA" id="ARBA00023242"/>
    </source>
</evidence>